<reference evidence="2 3" key="1">
    <citation type="submission" date="2023-05" db="EMBL/GenBank/DDBJ databases">
        <title>Actinoplanes sp. NEAU-A12 genome sequencing.</title>
        <authorList>
            <person name="Wang Z.-S."/>
        </authorList>
    </citation>
    <scope>NUCLEOTIDE SEQUENCE [LARGE SCALE GENOMIC DNA]</scope>
    <source>
        <strain evidence="2 3">NEAU-A12</strain>
    </source>
</reference>
<name>A0ABT6WX43_9ACTN</name>
<keyword evidence="3" id="KW-1185">Reference proteome</keyword>
<comment type="caution">
    <text evidence="2">The sequence shown here is derived from an EMBL/GenBank/DDBJ whole genome shotgun (WGS) entry which is preliminary data.</text>
</comment>
<evidence type="ECO:0000313" key="3">
    <source>
        <dbReference type="Proteomes" id="UP001241758"/>
    </source>
</evidence>
<dbReference type="EC" id="2.1.-.-" evidence="2"/>
<sequence length="257" mass="27993">MTDENPAGRTGTAVRAVGAPELSVYLIARQLIPRLPAHVVALPGPVPSVVRLTGAIDDAALLDAGLTWERYLDRHRVIYDQRNPGSRLLAERYLYEAVGDAYDHQIDTAQNRAAISRMVARLGPGRLIDYGCGTGISADVLGEDRFLSVGVDISPTMRAIAERRGLRTTTVEDLASAPEGCFDGAFACYVLHLTSSHEHLPHVARAVRRGGRIAANFHKGRGLAEASAILAQWDYEIVARTPRSQSVPAPEVIWKRR</sequence>
<evidence type="ECO:0000313" key="2">
    <source>
        <dbReference type="EMBL" id="MDI6104302.1"/>
    </source>
</evidence>
<evidence type="ECO:0000259" key="1">
    <source>
        <dbReference type="Pfam" id="PF08241"/>
    </source>
</evidence>
<accession>A0ABT6WX43</accession>
<dbReference type="Pfam" id="PF08241">
    <property type="entry name" value="Methyltransf_11"/>
    <property type="match status" value="1"/>
</dbReference>
<keyword evidence="2" id="KW-0489">Methyltransferase</keyword>
<dbReference type="PANTHER" id="PTHR43464">
    <property type="entry name" value="METHYLTRANSFERASE"/>
    <property type="match status" value="1"/>
</dbReference>
<dbReference type="PANTHER" id="PTHR43464:SF90">
    <property type="entry name" value="METHYLTRANSFERASE TYPE 11"/>
    <property type="match status" value="1"/>
</dbReference>
<gene>
    <name evidence="2" type="ORF">QLQ12_37490</name>
</gene>
<dbReference type="EMBL" id="JASCTH010000032">
    <property type="protein sequence ID" value="MDI6104302.1"/>
    <property type="molecule type" value="Genomic_DNA"/>
</dbReference>
<protein>
    <submittedName>
        <fullName evidence="2">Class I SAM-dependent methyltransferase</fullName>
        <ecNumber evidence="2">2.1.-.-</ecNumber>
    </submittedName>
</protein>
<feature type="domain" description="Methyltransferase type 11" evidence="1">
    <location>
        <begin position="129"/>
        <end position="214"/>
    </location>
</feature>
<dbReference type="Gene3D" id="3.40.50.150">
    <property type="entry name" value="Vaccinia Virus protein VP39"/>
    <property type="match status" value="1"/>
</dbReference>
<dbReference type="CDD" id="cd02440">
    <property type="entry name" value="AdoMet_MTases"/>
    <property type="match status" value="1"/>
</dbReference>
<dbReference type="GO" id="GO:0032259">
    <property type="term" value="P:methylation"/>
    <property type="evidence" value="ECO:0007669"/>
    <property type="project" value="UniProtKB-KW"/>
</dbReference>
<dbReference type="SUPFAM" id="SSF53335">
    <property type="entry name" value="S-adenosyl-L-methionine-dependent methyltransferases"/>
    <property type="match status" value="1"/>
</dbReference>
<proteinExistence type="predicted"/>
<organism evidence="2 3">
    <name type="scientific">Actinoplanes sandaracinus</name>
    <dbReference type="NCBI Taxonomy" id="3045177"/>
    <lineage>
        <taxon>Bacteria</taxon>
        <taxon>Bacillati</taxon>
        <taxon>Actinomycetota</taxon>
        <taxon>Actinomycetes</taxon>
        <taxon>Micromonosporales</taxon>
        <taxon>Micromonosporaceae</taxon>
        <taxon>Actinoplanes</taxon>
    </lineage>
</organism>
<dbReference type="RefSeq" id="WP_282765666.1">
    <property type="nucleotide sequence ID" value="NZ_JASCTH010000032.1"/>
</dbReference>
<dbReference type="InterPro" id="IPR029063">
    <property type="entry name" value="SAM-dependent_MTases_sf"/>
</dbReference>
<dbReference type="GO" id="GO:0008168">
    <property type="term" value="F:methyltransferase activity"/>
    <property type="evidence" value="ECO:0007669"/>
    <property type="project" value="UniProtKB-KW"/>
</dbReference>
<keyword evidence="2" id="KW-0808">Transferase</keyword>
<dbReference type="InterPro" id="IPR013216">
    <property type="entry name" value="Methyltransf_11"/>
</dbReference>
<dbReference type="Proteomes" id="UP001241758">
    <property type="component" value="Unassembled WGS sequence"/>
</dbReference>